<keyword evidence="5" id="KW-1185">Reference proteome</keyword>
<protein>
    <submittedName>
        <fullName evidence="4">HDIG domain-containing protein</fullName>
    </submittedName>
</protein>
<dbReference type="InterPro" id="IPR037522">
    <property type="entry name" value="HD_GYP_dom"/>
</dbReference>
<name>A0A1M4XLP8_9FIRM</name>
<dbReference type="PANTHER" id="PTHR43155">
    <property type="entry name" value="CYCLIC DI-GMP PHOSPHODIESTERASE PA4108-RELATED"/>
    <property type="match status" value="1"/>
</dbReference>
<feature type="domain" description="HD-GYP" evidence="3">
    <location>
        <begin position="209"/>
        <end position="402"/>
    </location>
</feature>
<organism evidence="4 5">
    <name type="scientific">Desulforamulus putei DSM 12395</name>
    <dbReference type="NCBI Taxonomy" id="1121429"/>
    <lineage>
        <taxon>Bacteria</taxon>
        <taxon>Bacillati</taxon>
        <taxon>Bacillota</taxon>
        <taxon>Clostridia</taxon>
        <taxon>Eubacteriales</taxon>
        <taxon>Peptococcaceae</taxon>
        <taxon>Desulforamulus</taxon>
    </lineage>
</organism>
<dbReference type="Gene3D" id="3.30.450.40">
    <property type="match status" value="1"/>
</dbReference>
<dbReference type="NCBIfam" id="TIGR00277">
    <property type="entry name" value="HDIG"/>
    <property type="match status" value="1"/>
</dbReference>
<dbReference type="RefSeq" id="WP_073238051.1">
    <property type="nucleotide sequence ID" value="NZ_FQUY01000008.1"/>
</dbReference>
<reference evidence="5" key="1">
    <citation type="submission" date="2016-11" db="EMBL/GenBank/DDBJ databases">
        <authorList>
            <person name="Varghese N."/>
            <person name="Submissions S."/>
        </authorList>
    </citation>
    <scope>NUCLEOTIDE SEQUENCE [LARGE SCALE GENOMIC DNA]</scope>
    <source>
        <strain evidence="5">DSM 12395</strain>
    </source>
</reference>
<dbReference type="Gene3D" id="1.10.3210.10">
    <property type="entry name" value="Hypothetical protein af1432"/>
    <property type="match status" value="1"/>
</dbReference>
<dbReference type="SUPFAM" id="SSF109604">
    <property type="entry name" value="HD-domain/PDEase-like"/>
    <property type="match status" value="1"/>
</dbReference>
<dbReference type="Pfam" id="PF13487">
    <property type="entry name" value="HD_5"/>
    <property type="match status" value="1"/>
</dbReference>
<dbReference type="Pfam" id="PF13185">
    <property type="entry name" value="GAF_2"/>
    <property type="match status" value="1"/>
</dbReference>
<dbReference type="STRING" id="1121429.SAMN02745133_01497"/>
<dbReference type="InterPro" id="IPR006674">
    <property type="entry name" value="HD_domain"/>
</dbReference>
<dbReference type="PANTHER" id="PTHR43155:SF2">
    <property type="entry name" value="CYCLIC DI-GMP PHOSPHODIESTERASE PA4108"/>
    <property type="match status" value="1"/>
</dbReference>
<dbReference type="CDD" id="cd00077">
    <property type="entry name" value="HDc"/>
    <property type="match status" value="1"/>
</dbReference>
<dbReference type="InterPro" id="IPR029016">
    <property type="entry name" value="GAF-like_dom_sf"/>
</dbReference>
<feature type="domain" description="HD" evidence="2">
    <location>
        <begin position="231"/>
        <end position="353"/>
    </location>
</feature>
<evidence type="ECO:0000313" key="4">
    <source>
        <dbReference type="EMBL" id="SHE94389.1"/>
    </source>
</evidence>
<dbReference type="PROSITE" id="PS51832">
    <property type="entry name" value="HD_GYP"/>
    <property type="match status" value="1"/>
</dbReference>
<proteinExistence type="predicted"/>
<gene>
    <name evidence="4" type="ORF">SAMN02745133_01497</name>
</gene>
<dbReference type="EMBL" id="FQUY01000008">
    <property type="protein sequence ID" value="SHE94389.1"/>
    <property type="molecule type" value="Genomic_DNA"/>
</dbReference>
<dbReference type="OrthoDB" id="9798833at2"/>
<sequence length="402" mass="44906">MSSLYMGKNRHFEQAAMQLRIEQLEQQNEELLAINRMLRKKVKEISFLHGVLTDLIKTYDFEGTVEAILDMAMKITNSEAGFIALAPRVCDRLEVIAARGQFEPAVKEYLQNNTCLVRGCFSSRVVEFTSNHAAFKPLRQRDAFLRSLMAVPLQVNSLVIGVLILMHRHHGQDTHRIEYTDTDRSSVLSFAGQAALILDNTRMKIEYGRRDVYLKSISALTSAIDAKDTYTRNHSRNVARYAVALGEGLGLSSEELTHIHFGAILHDIGKIGVPEFILNKPGRLSPDEFQTIKEHPTIGAHILAPIDFLKEALNVVLYHHERYDGSGYPKGLKGEAIPYTARLVSIADAWDAMTSQRAYRGALPLETAVRELEQGAGGQFDPVMVNVFTGIIKSKPEVMISG</sequence>
<evidence type="ECO:0000259" key="2">
    <source>
        <dbReference type="PROSITE" id="PS51831"/>
    </source>
</evidence>
<evidence type="ECO:0000313" key="5">
    <source>
        <dbReference type="Proteomes" id="UP000184148"/>
    </source>
</evidence>
<dbReference type="SMART" id="SM00471">
    <property type="entry name" value="HDc"/>
    <property type="match status" value="1"/>
</dbReference>
<dbReference type="PROSITE" id="PS51831">
    <property type="entry name" value="HD"/>
    <property type="match status" value="1"/>
</dbReference>
<evidence type="ECO:0000259" key="3">
    <source>
        <dbReference type="PROSITE" id="PS51832"/>
    </source>
</evidence>
<dbReference type="InterPro" id="IPR003018">
    <property type="entry name" value="GAF"/>
</dbReference>
<dbReference type="InterPro" id="IPR006675">
    <property type="entry name" value="HDIG_dom"/>
</dbReference>
<accession>A0A1M4XLP8</accession>
<dbReference type="AlphaFoldDB" id="A0A1M4XLP8"/>
<evidence type="ECO:0000256" key="1">
    <source>
        <dbReference type="SAM" id="Coils"/>
    </source>
</evidence>
<dbReference type="Proteomes" id="UP000184148">
    <property type="component" value="Unassembled WGS sequence"/>
</dbReference>
<feature type="coiled-coil region" evidence="1">
    <location>
        <begin position="14"/>
        <end position="44"/>
    </location>
</feature>
<dbReference type="InterPro" id="IPR003607">
    <property type="entry name" value="HD/PDEase_dom"/>
</dbReference>
<dbReference type="SUPFAM" id="SSF55781">
    <property type="entry name" value="GAF domain-like"/>
    <property type="match status" value="1"/>
</dbReference>
<keyword evidence="1" id="KW-0175">Coiled coil</keyword>